<dbReference type="Proteomes" id="UP000031036">
    <property type="component" value="Unassembled WGS sequence"/>
</dbReference>
<keyword evidence="2" id="KW-1185">Reference proteome</keyword>
<accession>A0A0B2VCE6</accession>
<proteinExistence type="predicted"/>
<reference evidence="1 2" key="1">
    <citation type="submission" date="2014-11" db="EMBL/GenBank/DDBJ databases">
        <title>Genetic blueprint of the zoonotic pathogen Toxocara canis.</title>
        <authorList>
            <person name="Zhu X.-Q."/>
            <person name="Korhonen P.K."/>
            <person name="Cai H."/>
            <person name="Young N.D."/>
            <person name="Nejsum P."/>
            <person name="von Samson-Himmelstjerna G."/>
            <person name="Boag P.R."/>
            <person name="Tan P."/>
            <person name="Li Q."/>
            <person name="Min J."/>
            <person name="Yang Y."/>
            <person name="Wang X."/>
            <person name="Fang X."/>
            <person name="Hall R.S."/>
            <person name="Hofmann A."/>
            <person name="Sternberg P.W."/>
            <person name="Jex A.R."/>
            <person name="Gasser R.B."/>
        </authorList>
    </citation>
    <scope>NUCLEOTIDE SEQUENCE [LARGE SCALE GENOMIC DNA]</scope>
    <source>
        <strain evidence="1">PN_DK_2014</strain>
    </source>
</reference>
<dbReference type="EMBL" id="JPKZ01001947">
    <property type="protein sequence ID" value="KHN79117.1"/>
    <property type="molecule type" value="Genomic_DNA"/>
</dbReference>
<organism evidence="1 2">
    <name type="scientific">Toxocara canis</name>
    <name type="common">Canine roundworm</name>
    <dbReference type="NCBI Taxonomy" id="6265"/>
    <lineage>
        <taxon>Eukaryota</taxon>
        <taxon>Metazoa</taxon>
        <taxon>Ecdysozoa</taxon>
        <taxon>Nematoda</taxon>
        <taxon>Chromadorea</taxon>
        <taxon>Rhabditida</taxon>
        <taxon>Spirurina</taxon>
        <taxon>Ascaridomorpha</taxon>
        <taxon>Ascaridoidea</taxon>
        <taxon>Toxocaridae</taxon>
        <taxon>Toxocara</taxon>
    </lineage>
</organism>
<comment type="caution">
    <text evidence="1">The sequence shown here is derived from an EMBL/GenBank/DDBJ whole genome shotgun (WGS) entry which is preliminary data.</text>
</comment>
<gene>
    <name evidence="1" type="ORF">Tcan_14478</name>
</gene>
<sequence>MSYNYCAFCLIGESQEVERQNCFQSFYALRAITSCCRVLDYGVRSNFVIDRRRIEELRVQFTDVDKWNQNLSRNLYHFRCWAGSAGFGERFRQQFAEPQHV</sequence>
<evidence type="ECO:0000313" key="1">
    <source>
        <dbReference type="EMBL" id="KHN79117.1"/>
    </source>
</evidence>
<evidence type="ECO:0000313" key="2">
    <source>
        <dbReference type="Proteomes" id="UP000031036"/>
    </source>
</evidence>
<protein>
    <submittedName>
        <fullName evidence="1">Uncharacterized protein</fullName>
    </submittedName>
</protein>
<dbReference type="AlphaFoldDB" id="A0A0B2VCE6"/>
<name>A0A0B2VCE6_TOXCA</name>
<dbReference type="OrthoDB" id="5832952at2759"/>